<dbReference type="EMBL" id="JAMQYH010000004">
    <property type="protein sequence ID" value="KAJ1690356.1"/>
    <property type="molecule type" value="Genomic_DNA"/>
</dbReference>
<evidence type="ECO:0000256" key="12">
    <source>
        <dbReference type="ARBA" id="ARBA00023324"/>
    </source>
</evidence>
<evidence type="ECO:0000256" key="3">
    <source>
        <dbReference type="ARBA" id="ARBA00022559"/>
    </source>
</evidence>
<dbReference type="GO" id="GO:0005576">
    <property type="term" value="C:extracellular region"/>
    <property type="evidence" value="ECO:0007669"/>
    <property type="project" value="UniProtKB-SubCell"/>
</dbReference>
<feature type="binding site" evidence="15">
    <location>
        <position position="88"/>
    </location>
    <ligand>
        <name>Ca(2+)</name>
        <dbReference type="ChEBI" id="CHEBI:29108"/>
        <label>1</label>
    </ligand>
</feature>
<accession>A0A9Q0HL77</accession>
<dbReference type="InterPro" id="IPR002016">
    <property type="entry name" value="Haem_peroxidase"/>
</dbReference>
<evidence type="ECO:0000256" key="17">
    <source>
        <dbReference type="PIRSR" id="PIRSR600823-5"/>
    </source>
</evidence>
<feature type="site" description="Transition state stabilizer" evidence="16">
    <location>
        <position position="62"/>
    </location>
</feature>
<evidence type="ECO:0000256" key="10">
    <source>
        <dbReference type="ARBA" id="ARBA00023180"/>
    </source>
</evidence>
<keyword evidence="18" id="KW-0732">Signal</keyword>
<comment type="caution">
    <text evidence="20">The sequence shown here is derived from an EMBL/GenBank/DDBJ whole genome shotgun (WGS) entry which is preliminary data.</text>
</comment>
<feature type="disulfide bond" evidence="17">
    <location>
        <begin position="68"/>
        <end position="73"/>
    </location>
</feature>
<dbReference type="GO" id="GO:0046872">
    <property type="term" value="F:metal ion binding"/>
    <property type="evidence" value="ECO:0007669"/>
    <property type="project" value="UniProtKB-UniRule"/>
</dbReference>
<feature type="binding site" evidence="15">
    <location>
        <position position="245"/>
    </location>
    <ligand>
        <name>Ca(2+)</name>
        <dbReference type="ChEBI" id="CHEBI:29108"/>
        <label>2</label>
    </ligand>
</feature>
<dbReference type="GO" id="GO:0020037">
    <property type="term" value="F:heme binding"/>
    <property type="evidence" value="ECO:0007669"/>
    <property type="project" value="UniProtKB-UniRule"/>
</dbReference>
<dbReference type="PRINTS" id="PR00461">
    <property type="entry name" value="PLPEROXIDASE"/>
</dbReference>
<dbReference type="InterPro" id="IPR019793">
    <property type="entry name" value="Peroxidases_heam-ligand_BS"/>
</dbReference>
<dbReference type="PANTHER" id="PTHR31388:SF152">
    <property type="entry name" value="PEROXIDASE 20"/>
    <property type="match status" value="1"/>
</dbReference>
<feature type="binding site" evidence="14">
    <location>
        <position position="163"/>
    </location>
    <ligand>
        <name>substrate</name>
    </ligand>
</feature>
<evidence type="ECO:0000256" key="15">
    <source>
        <dbReference type="PIRSR" id="PIRSR600823-3"/>
    </source>
</evidence>
<feature type="binding site" evidence="15">
    <location>
        <position position="74"/>
    </location>
    <ligand>
        <name>Ca(2+)</name>
        <dbReference type="ChEBI" id="CHEBI:29108"/>
        <label>1</label>
    </ligand>
</feature>
<evidence type="ECO:0000256" key="5">
    <source>
        <dbReference type="ARBA" id="ARBA00022723"/>
    </source>
</evidence>
<dbReference type="InterPro" id="IPR010255">
    <property type="entry name" value="Haem_peroxidase_sf"/>
</dbReference>
<feature type="disulfide bond" evidence="17">
    <location>
        <begin position="35"/>
        <end position="115"/>
    </location>
</feature>
<name>A0A9Q0HL77_9POAL</name>
<dbReference type="Gene3D" id="1.10.520.10">
    <property type="match status" value="1"/>
</dbReference>
<dbReference type="FunFam" id="1.10.420.10:FF:000001">
    <property type="entry name" value="Peroxidase"/>
    <property type="match status" value="1"/>
</dbReference>
<keyword evidence="18" id="KW-0964">Secreted</keyword>
<sequence>MESFSQVLFLLVFTSACVMKAQGVLLSTHFYQELCPLAEEIVRQHIEAEIYHDPNVAAQLLRLHFHDCFVMGCDASVLLDDVDGILSEKNAVPNKNSLRGFEVIDRIKFALEIACPGIVSCADIVAIAARDSVVSRGGPSWEVFLGRKDSLKASFYEANRRIPSPNSTLETLIANFEDHGLDIVDLVSLSGAHTIGRSRCTSFKERLYNPPPFEAVWDVRHYGFFHLLRSICPEEGHDNDLVPLDLKTPRRFDNFYYLNLLRGHALLNSDSQLVTTDTEFVASDLVWQYAFDQRLFFEHFTNSMIKMGNIGVLSEVEGEVRHNCRYIN</sequence>
<dbReference type="InterPro" id="IPR033905">
    <property type="entry name" value="Secretory_peroxidase"/>
</dbReference>
<evidence type="ECO:0000256" key="8">
    <source>
        <dbReference type="ARBA" id="ARBA00023004"/>
    </source>
</evidence>
<evidence type="ECO:0000256" key="2">
    <source>
        <dbReference type="ARBA" id="ARBA00006873"/>
    </source>
</evidence>
<dbReference type="FunFam" id="1.10.520.10:FF:000001">
    <property type="entry name" value="Peroxidase"/>
    <property type="match status" value="1"/>
</dbReference>
<dbReference type="GO" id="GO:0042744">
    <property type="term" value="P:hydrogen peroxide catabolic process"/>
    <property type="evidence" value="ECO:0007669"/>
    <property type="project" value="UniProtKB-KW"/>
</dbReference>
<keyword evidence="7 18" id="KW-0560">Oxidoreductase</keyword>
<dbReference type="GO" id="GO:0140825">
    <property type="term" value="F:lactoperoxidase activity"/>
    <property type="evidence" value="ECO:0007669"/>
    <property type="project" value="UniProtKB-EC"/>
</dbReference>
<evidence type="ECO:0000256" key="4">
    <source>
        <dbReference type="ARBA" id="ARBA00022617"/>
    </source>
</evidence>
<protein>
    <recommendedName>
        <fullName evidence="18">Peroxidase</fullName>
        <ecNumber evidence="18">1.11.1.7</ecNumber>
    </recommendedName>
</protein>
<dbReference type="PROSITE" id="PS00435">
    <property type="entry name" value="PEROXIDASE_1"/>
    <property type="match status" value="1"/>
</dbReference>
<dbReference type="Pfam" id="PF00141">
    <property type="entry name" value="peroxidase"/>
    <property type="match status" value="1"/>
</dbReference>
<comment type="cofactor">
    <cofactor evidence="15 18">
        <name>heme b</name>
        <dbReference type="ChEBI" id="CHEBI:60344"/>
    </cofactor>
    <text evidence="15 18">Binds 1 heme b (iron(II)-protoporphyrin IX) group per subunit.</text>
</comment>
<feature type="binding site" evidence="15">
    <location>
        <position position="70"/>
    </location>
    <ligand>
        <name>Ca(2+)</name>
        <dbReference type="ChEBI" id="CHEBI:29108"/>
        <label>1</label>
    </ligand>
</feature>
<comment type="similarity">
    <text evidence="2">Belongs to the peroxidase family. Ascorbate peroxidase subfamily.</text>
</comment>
<evidence type="ECO:0000256" key="14">
    <source>
        <dbReference type="PIRSR" id="PIRSR600823-2"/>
    </source>
</evidence>
<feature type="binding site" description="axial binding residue" evidence="15">
    <location>
        <position position="193"/>
    </location>
    <ligand>
        <name>heme b</name>
        <dbReference type="ChEBI" id="CHEBI:60344"/>
    </ligand>
    <ligandPart>
        <name>Fe</name>
        <dbReference type="ChEBI" id="CHEBI:18248"/>
    </ligandPart>
</feature>
<organism evidence="20 21">
    <name type="scientific">Rhynchospora breviuscula</name>
    <dbReference type="NCBI Taxonomy" id="2022672"/>
    <lineage>
        <taxon>Eukaryota</taxon>
        <taxon>Viridiplantae</taxon>
        <taxon>Streptophyta</taxon>
        <taxon>Embryophyta</taxon>
        <taxon>Tracheophyta</taxon>
        <taxon>Spermatophyta</taxon>
        <taxon>Magnoliopsida</taxon>
        <taxon>Liliopsida</taxon>
        <taxon>Poales</taxon>
        <taxon>Cyperaceae</taxon>
        <taxon>Cyperoideae</taxon>
        <taxon>Rhynchosporeae</taxon>
        <taxon>Rhynchospora</taxon>
    </lineage>
</organism>
<feature type="signal peptide" evidence="18">
    <location>
        <begin position="1"/>
        <end position="23"/>
    </location>
</feature>
<dbReference type="GO" id="GO:0006979">
    <property type="term" value="P:response to oxidative stress"/>
    <property type="evidence" value="ECO:0007669"/>
    <property type="project" value="UniProtKB-UniRule"/>
</dbReference>
<keyword evidence="5 15" id="KW-0479">Metal-binding</keyword>
<keyword evidence="4 18" id="KW-0349">Heme</keyword>
<feature type="chain" id="PRO_5040548265" description="Peroxidase" evidence="18">
    <location>
        <begin position="24"/>
        <end position="328"/>
    </location>
</feature>
<evidence type="ECO:0000256" key="9">
    <source>
        <dbReference type="ARBA" id="ARBA00023157"/>
    </source>
</evidence>
<dbReference type="Gene3D" id="1.10.420.10">
    <property type="entry name" value="Peroxidase, domain 2"/>
    <property type="match status" value="1"/>
</dbReference>
<comment type="similarity">
    <text evidence="18">Belongs to the peroxidase family. Classical plant (class III) peroxidase subfamily.</text>
</comment>
<feature type="binding site" evidence="15">
    <location>
        <position position="194"/>
    </location>
    <ligand>
        <name>Ca(2+)</name>
        <dbReference type="ChEBI" id="CHEBI:29108"/>
        <label>2</label>
    </ligand>
</feature>
<dbReference type="PRINTS" id="PR00458">
    <property type="entry name" value="PEROXIDASE"/>
</dbReference>
<keyword evidence="3 18" id="KW-0575">Peroxidase</keyword>
<feature type="binding site" evidence="15">
    <location>
        <position position="67"/>
    </location>
    <ligand>
        <name>Ca(2+)</name>
        <dbReference type="ChEBI" id="CHEBI:29108"/>
        <label>1</label>
    </ligand>
</feature>
<dbReference type="InterPro" id="IPR000823">
    <property type="entry name" value="Peroxidase_pln"/>
</dbReference>
<feature type="binding site" evidence="15">
    <location>
        <position position="72"/>
    </location>
    <ligand>
        <name>Ca(2+)</name>
        <dbReference type="ChEBI" id="CHEBI:29108"/>
        <label>1</label>
    </ligand>
</feature>
<proteinExistence type="inferred from homology"/>
<keyword evidence="21" id="KW-1185">Reference proteome</keyword>
<reference evidence="20" key="1">
    <citation type="journal article" date="2022" name="Cell">
        <title>Repeat-based holocentromeres influence genome architecture and karyotype evolution.</title>
        <authorList>
            <person name="Hofstatter P.G."/>
            <person name="Thangavel G."/>
            <person name="Lux T."/>
            <person name="Neumann P."/>
            <person name="Vondrak T."/>
            <person name="Novak P."/>
            <person name="Zhang M."/>
            <person name="Costa L."/>
            <person name="Castellani M."/>
            <person name="Scott A."/>
            <person name="Toegelov H."/>
            <person name="Fuchs J."/>
            <person name="Mata-Sucre Y."/>
            <person name="Dias Y."/>
            <person name="Vanzela A.L.L."/>
            <person name="Huettel B."/>
            <person name="Almeida C.C.S."/>
            <person name="Simkova H."/>
            <person name="Souza G."/>
            <person name="Pedrosa-Harand A."/>
            <person name="Macas J."/>
            <person name="Mayer K.F.X."/>
            <person name="Houben A."/>
            <person name="Marques A."/>
        </authorList>
    </citation>
    <scope>NUCLEOTIDE SEQUENCE</scope>
    <source>
        <strain evidence="20">RhyBre1mFocal</strain>
    </source>
</reference>
<keyword evidence="12 18" id="KW-0376">Hydrogen peroxide</keyword>
<gene>
    <name evidence="20" type="ORF">LUZ63_014511</name>
</gene>
<dbReference type="SUPFAM" id="SSF48113">
    <property type="entry name" value="Heme-dependent peroxidases"/>
    <property type="match status" value="1"/>
</dbReference>
<dbReference type="PROSITE" id="PS50873">
    <property type="entry name" value="PEROXIDASE_4"/>
    <property type="match status" value="1"/>
</dbReference>
<dbReference type="PROSITE" id="PS00436">
    <property type="entry name" value="PEROXIDASE_2"/>
    <property type="match status" value="1"/>
</dbReference>
<comment type="function">
    <text evidence="18">Removal of H(2)O(2), oxidation of toxic reductants, biosynthesis and degradation of lignin, suberization, auxin catabolism, response to environmental stresses such as wounding, pathogen attack and oxidative stress.</text>
</comment>
<keyword evidence="8 15" id="KW-0408">Iron</keyword>
<feature type="disulfide bond" evidence="17">
    <location>
        <begin position="121"/>
        <end position="324"/>
    </location>
</feature>
<feature type="active site" description="Proton acceptor" evidence="13">
    <location>
        <position position="66"/>
    </location>
</feature>
<feature type="domain" description="Plant heme peroxidase family profile" evidence="19">
    <location>
        <begin position="25"/>
        <end position="328"/>
    </location>
</feature>
<evidence type="ECO:0000256" key="7">
    <source>
        <dbReference type="ARBA" id="ARBA00023002"/>
    </source>
</evidence>
<dbReference type="InterPro" id="IPR019794">
    <property type="entry name" value="Peroxidases_AS"/>
</dbReference>
<feature type="binding site" evidence="15">
    <location>
        <position position="253"/>
    </location>
    <ligand>
        <name>Ca(2+)</name>
        <dbReference type="ChEBI" id="CHEBI:29108"/>
        <label>2</label>
    </ligand>
</feature>
<evidence type="ECO:0000313" key="20">
    <source>
        <dbReference type="EMBL" id="KAJ1690356.1"/>
    </source>
</evidence>
<keyword evidence="6 15" id="KW-0106">Calcium</keyword>
<dbReference type="AlphaFoldDB" id="A0A9Q0HL77"/>
<feature type="disulfide bond" evidence="17">
    <location>
        <begin position="200"/>
        <end position="232"/>
    </location>
</feature>
<comment type="catalytic activity">
    <reaction evidence="1 18">
        <text>2 a phenolic donor + H2O2 = 2 a phenolic radical donor + 2 H2O</text>
        <dbReference type="Rhea" id="RHEA:56136"/>
        <dbReference type="ChEBI" id="CHEBI:15377"/>
        <dbReference type="ChEBI" id="CHEBI:16240"/>
        <dbReference type="ChEBI" id="CHEBI:139520"/>
        <dbReference type="ChEBI" id="CHEBI:139521"/>
        <dbReference type="EC" id="1.11.1.7"/>
    </reaction>
</comment>
<dbReference type="CDD" id="cd00693">
    <property type="entry name" value="secretory_peroxidase"/>
    <property type="match status" value="1"/>
</dbReference>
<dbReference type="Proteomes" id="UP001151287">
    <property type="component" value="Unassembled WGS sequence"/>
</dbReference>
<comment type="cofactor">
    <cofactor evidence="15 18">
        <name>Ca(2+)</name>
        <dbReference type="ChEBI" id="CHEBI:29108"/>
    </cofactor>
    <text evidence="15 18">Binds 2 calcium ions per subunit.</text>
</comment>
<keyword evidence="9 17" id="KW-1015">Disulfide bond</keyword>
<dbReference type="EC" id="1.11.1.7" evidence="18"/>
<evidence type="ECO:0000256" key="16">
    <source>
        <dbReference type="PIRSR" id="PIRSR600823-4"/>
    </source>
</evidence>
<evidence type="ECO:0000256" key="1">
    <source>
        <dbReference type="ARBA" id="ARBA00000189"/>
    </source>
</evidence>
<dbReference type="PANTHER" id="PTHR31388">
    <property type="entry name" value="PEROXIDASE 72-RELATED"/>
    <property type="match status" value="1"/>
</dbReference>
<feature type="binding site" evidence="15">
    <location>
        <position position="76"/>
    </location>
    <ligand>
        <name>Ca(2+)</name>
        <dbReference type="ChEBI" id="CHEBI:29108"/>
        <label>1</label>
    </ligand>
</feature>
<evidence type="ECO:0000256" key="11">
    <source>
        <dbReference type="ARBA" id="ARBA00023283"/>
    </source>
</evidence>
<comment type="subcellular location">
    <subcellularLocation>
        <location evidence="18">Secreted</location>
    </subcellularLocation>
</comment>
<dbReference type="OrthoDB" id="2113341at2759"/>
<evidence type="ECO:0000256" key="6">
    <source>
        <dbReference type="ARBA" id="ARBA00022837"/>
    </source>
</evidence>
<evidence type="ECO:0000256" key="18">
    <source>
        <dbReference type="RuleBase" id="RU362060"/>
    </source>
</evidence>
<evidence type="ECO:0000256" key="13">
    <source>
        <dbReference type="PIRSR" id="PIRSR600823-1"/>
    </source>
</evidence>
<keyword evidence="10" id="KW-0325">Glycoprotein</keyword>
<keyword evidence="11" id="KW-0873">Pyrrolidone carboxylic acid</keyword>
<evidence type="ECO:0000259" key="19">
    <source>
        <dbReference type="PROSITE" id="PS50873"/>
    </source>
</evidence>
<evidence type="ECO:0000313" key="21">
    <source>
        <dbReference type="Proteomes" id="UP001151287"/>
    </source>
</evidence>
<feature type="binding site" evidence="15">
    <location>
        <position position="248"/>
    </location>
    <ligand>
        <name>Ca(2+)</name>
        <dbReference type="ChEBI" id="CHEBI:29108"/>
        <label>2</label>
    </ligand>
</feature>